<reference evidence="1 2" key="1">
    <citation type="submission" date="2016-08" db="EMBL/GenBank/DDBJ databases">
        <title>Analysis of Carbohydrate Active Enzymes in Thermogemmatispora T81 Reveals Carbohydrate Degradation Ability.</title>
        <authorList>
            <person name="Tomazini A."/>
            <person name="Lal S."/>
            <person name="Stott M."/>
            <person name="Henrissat B."/>
            <person name="Polikarpov I."/>
            <person name="Sparling R."/>
            <person name="Levin D.B."/>
        </authorList>
    </citation>
    <scope>NUCLEOTIDE SEQUENCE [LARGE SCALE GENOMIC DNA]</scope>
    <source>
        <strain evidence="1 2">T81</strain>
    </source>
</reference>
<sequence>MSHDQDRRRVIWQGEGPTLSPARRKRLLKTDGPAPAAGYTIEDLECFQDLLSGLDSHITLPKALQGDDR</sequence>
<protein>
    <submittedName>
        <fullName evidence="1">Uncharacterized protein</fullName>
    </submittedName>
</protein>
<name>A0A328VFW5_9CHLR</name>
<comment type="caution">
    <text evidence="1">The sequence shown here is derived from an EMBL/GenBank/DDBJ whole genome shotgun (WGS) entry which is preliminary data.</text>
</comment>
<organism evidence="1 2">
    <name type="scientific">Thermogemmatispora tikiterensis</name>
    <dbReference type="NCBI Taxonomy" id="1825093"/>
    <lineage>
        <taxon>Bacteria</taxon>
        <taxon>Bacillati</taxon>
        <taxon>Chloroflexota</taxon>
        <taxon>Ktedonobacteria</taxon>
        <taxon>Thermogemmatisporales</taxon>
        <taxon>Thermogemmatisporaceae</taxon>
        <taxon>Thermogemmatispora</taxon>
    </lineage>
</organism>
<evidence type="ECO:0000313" key="1">
    <source>
        <dbReference type="EMBL" id="RAQ95839.1"/>
    </source>
</evidence>
<dbReference type="AlphaFoldDB" id="A0A328VFW5"/>
<accession>A0A328VFW5</accession>
<dbReference type="Proteomes" id="UP000248706">
    <property type="component" value="Unassembled WGS sequence"/>
</dbReference>
<evidence type="ECO:0000313" key="2">
    <source>
        <dbReference type="Proteomes" id="UP000248706"/>
    </source>
</evidence>
<dbReference type="EMBL" id="MCIF01000002">
    <property type="protein sequence ID" value="RAQ95839.1"/>
    <property type="molecule type" value="Genomic_DNA"/>
</dbReference>
<gene>
    <name evidence="1" type="ORF">A4R35_09850</name>
</gene>
<proteinExistence type="predicted"/>
<keyword evidence="2" id="KW-1185">Reference proteome</keyword>